<keyword evidence="1" id="KW-1133">Transmembrane helix</keyword>
<dbReference type="AlphaFoldDB" id="A0A1T5L892"/>
<gene>
    <name evidence="2" type="ORF">SAMN05660236_2741</name>
</gene>
<keyword evidence="1" id="KW-0472">Membrane</keyword>
<feature type="transmembrane region" description="Helical" evidence="1">
    <location>
        <begin position="181"/>
        <end position="202"/>
    </location>
</feature>
<feature type="transmembrane region" description="Helical" evidence="1">
    <location>
        <begin position="15"/>
        <end position="34"/>
    </location>
</feature>
<feature type="transmembrane region" description="Helical" evidence="1">
    <location>
        <begin position="214"/>
        <end position="231"/>
    </location>
</feature>
<keyword evidence="3" id="KW-1185">Reference proteome</keyword>
<evidence type="ECO:0000313" key="2">
    <source>
        <dbReference type="EMBL" id="SKC72232.1"/>
    </source>
</evidence>
<dbReference type="EMBL" id="FUZU01000002">
    <property type="protein sequence ID" value="SKC72232.1"/>
    <property type="molecule type" value="Genomic_DNA"/>
</dbReference>
<feature type="transmembrane region" description="Helical" evidence="1">
    <location>
        <begin position="46"/>
        <end position="68"/>
    </location>
</feature>
<protein>
    <submittedName>
        <fullName evidence="2">Uncharacterized protein</fullName>
    </submittedName>
</protein>
<reference evidence="2 3" key="1">
    <citation type="submission" date="2017-02" db="EMBL/GenBank/DDBJ databases">
        <authorList>
            <person name="Peterson S.W."/>
        </authorList>
    </citation>
    <scope>NUCLEOTIDE SEQUENCE [LARGE SCALE GENOMIC DNA]</scope>
    <source>
        <strain evidence="2 3">DSM 25262</strain>
    </source>
</reference>
<evidence type="ECO:0000256" key="1">
    <source>
        <dbReference type="SAM" id="Phobius"/>
    </source>
</evidence>
<feature type="transmembrane region" description="Helical" evidence="1">
    <location>
        <begin position="107"/>
        <end position="127"/>
    </location>
</feature>
<name>A0A1T5L892_9BACT</name>
<organism evidence="2 3">
    <name type="scientific">Ohtaekwangia koreensis</name>
    <dbReference type="NCBI Taxonomy" id="688867"/>
    <lineage>
        <taxon>Bacteria</taxon>
        <taxon>Pseudomonadati</taxon>
        <taxon>Bacteroidota</taxon>
        <taxon>Cytophagia</taxon>
        <taxon>Cytophagales</taxon>
        <taxon>Fulvivirgaceae</taxon>
        <taxon>Ohtaekwangia</taxon>
    </lineage>
</organism>
<evidence type="ECO:0000313" key="3">
    <source>
        <dbReference type="Proteomes" id="UP000190961"/>
    </source>
</evidence>
<keyword evidence="1" id="KW-0812">Transmembrane</keyword>
<dbReference type="RefSeq" id="WP_079687323.1">
    <property type="nucleotide sequence ID" value="NZ_FUZU01000002.1"/>
</dbReference>
<dbReference type="Proteomes" id="UP000190961">
    <property type="component" value="Unassembled WGS sequence"/>
</dbReference>
<dbReference type="OrthoDB" id="9554335at2"/>
<accession>A0A1T5L892</accession>
<sequence length="252" mass="28975">MELLSVFKTENQRELLTSLLPGAIASWPYTYLIVHSLPYDVQSALTEWTIIPIVLGFLLVSWGTGLFLTDVASNIEVRLEMIFLKLKTTPKQATAVSPFSLKDNTLATFRLLFGWLLILFNCWELLLGKFVRDRINDKSVDQLSEEFYDRWARYLAICISTKEPVIVKYYRGILNRFRFELTIIAAICIMLLGHLAICITHEQTSNIDWGKTSLYLGILIVILTFLFIEAFKGIELLHDLRQELIDTCSEKS</sequence>
<proteinExistence type="predicted"/>